<sequence length="129" mass="14954">MAAARLCGYLGREARRHTESSGCSLVVLQLQGLPFHIHHDLSRRRLRISFLILNLYRTTTNQWRSTNLRMKRLTNLSLRMKCHVPRESSTTDCPGGAGLWKTRSGFSLITFKVYTKHCCSHQRQRRPLC</sequence>
<dbReference type="Proteomes" id="UP000828390">
    <property type="component" value="Unassembled WGS sequence"/>
</dbReference>
<reference evidence="1" key="1">
    <citation type="journal article" date="2019" name="bioRxiv">
        <title>The Genome of the Zebra Mussel, Dreissena polymorpha: A Resource for Invasive Species Research.</title>
        <authorList>
            <person name="McCartney M.A."/>
            <person name="Auch B."/>
            <person name="Kono T."/>
            <person name="Mallez S."/>
            <person name="Zhang Y."/>
            <person name="Obille A."/>
            <person name="Becker A."/>
            <person name="Abrahante J.E."/>
            <person name="Garbe J."/>
            <person name="Badalamenti J.P."/>
            <person name="Herman A."/>
            <person name="Mangelson H."/>
            <person name="Liachko I."/>
            <person name="Sullivan S."/>
            <person name="Sone E.D."/>
            <person name="Koren S."/>
            <person name="Silverstein K.A.T."/>
            <person name="Beckman K.B."/>
            <person name="Gohl D.M."/>
        </authorList>
    </citation>
    <scope>NUCLEOTIDE SEQUENCE</scope>
    <source>
        <strain evidence="1">Duluth1</strain>
        <tissue evidence="1">Whole animal</tissue>
    </source>
</reference>
<accession>A0A9D4BIV5</accession>
<dbReference type="EMBL" id="JAIWYP010000016">
    <property type="protein sequence ID" value="KAH3695018.1"/>
    <property type="molecule type" value="Genomic_DNA"/>
</dbReference>
<keyword evidence="2" id="KW-1185">Reference proteome</keyword>
<evidence type="ECO:0000313" key="2">
    <source>
        <dbReference type="Proteomes" id="UP000828390"/>
    </source>
</evidence>
<comment type="caution">
    <text evidence="1">The sequence shown here is derived from an EMBL/GenBank/DDBJ whole genome shotgun (WGS) entry which is preliminary data.</text>
</comment>
<organism evidence="1 2">
    <name type="scientific">Dreissena polymorpha</name>
    <name type="common">Zebra mussel</name>
    <name type="synonym">Mytilus polymorpha</name>
    <dbReference type="NCBI Taxonomy" id="45954"/>
    <lineage>
        <taxon>Eukaryota</taxon>
        <taxon>Metazoa</taxon>
        <taxon>Spiralia</taxon>
        <taxon>Lophotrochozoa</taxon>
        <taxon>Mollusca</taxon>
        <taxon>Bivalvia</taxon>
        <taxon>Autobranchia</taxon>
        <taxon>Heteroconchia</taxon>
        <taxon>Euheterodonta</taxon>
        <taxon>Imparidentia</taxon>
        <taxon>Neoheterodontei</taxon>
        <taxon>Myida</taxon>
        <taxon>Dreissenoidea</taxon>
        <taxon>Dreissenidae</taxon>
        <taxon>Dreissena</taxon>
    </lineage>
</organism>
<dbReference type="AlphaFoldDB" id="A0A9D4BIV5"/>
<gene>
    <name evidence="1" type="ORF">DPMN_082466</name>
</gene>
<proteinExistence type="predicted"/>
<protein>
    <submittedName>
        <fullName evidence="1">Uncharacterized protein</fullName>
    </submittedName>
</protein>
<reference evidence="1" key="2">
    <citation type="submission" date="2020-11" db="EMBL/GenBank/DDBJ databases">
        <authorList>
            <person name="McCartney M.A."/>
            <person name="Auch B."/>
            <person name="Kono T."/>
            <person name="Mallez S."/>
            <person name="Becker A."/>
            <person name="Gohl D.M."/>
            <person name="Silverstein K.A.T."/>
            <person name="Koren S."/>
            <person name="Bechman K.B."/>
            <person name="Herman A."/>
            <person name="Abrahante J.E."/>
            <person name="Garbe J."/>
        </authorList>
    </citation>
    <scope>NUCLEOTIDE SEQUENCE</scope>
    <source>
        <strain evidence="1">Duluth1</strain>
        <tissue evidence="1">Whole animal</tissue>
    </source>
</reference>
<name>A0A9D4BIV5_DREPO</name>
<evidence type="ECO:0000313" key="1">
    <source>
        <dbReference type="EMBL" id="KAH3695018.1"/>
    </source>
</evidence>